<gene>
    <name evidence="1" type="ORF">BBD42_04250</name>
</gene>
<protein>
    <recommendedName>
        <fullName evidence="2">Phosphoribosyl-ATP pyrophosphohydrolase</fullName>
    </recommendedName>
</protein>
<dbReference type="InterPro" id="IPR023292">
    <property type="entry name" value="NTP_PyroPHydrolase-like_dom_sf"/>
</dbReference>
<reference evidence="1" key="1">
    <citation type="submission" date="2016-08" db="EMBL/GenBank/DDBJ databases">
        <title>Complete Genome Seqeunce of Paenibacillus sp. BIHB 4019 from tea rhizoplane.</title>
        <authorList>
            <person name="Thakur R."/>
            <person name="Swarnkar M.K."/>
            <person name="Gulati A."/>
        </authorList>
    </citation>
    <scope>NUCLEOTIDE SEQUENCE [LARGE SCALE GENOMIC DNA]</scope>
    <source>
        <strain evidence="1">BIHB4019</strain>
    </source>
</reference>
<dbReference type="InterPro" id="IPR038735">
    <property type="entry name" value="MSMEG_1276-like_NTP-PPase_dom"/>
</dbReference>
<evidence type="ECO:0000313" key="1">
    <source>
        <dbReference type="EMBL" id="ANY65765.1"/>
    </source>
</evidence>
<dbReference type="AlphaFoldDB" id="A0A1B2DDJ5"/>
<sequence length="117" mass="13792">MKIGRRTRVKTYNKLVRDNIPQIIQASGKQFSSRVLNTAEYEIALKEKIQEELNEFLEAGDQEEQLEELADLLEVIYSFAHSKGIGREQMELIRERKKDERGGFYKRICLMNVFDHK</sequence>
<dbReference type="CDD" id="cd11532">
    <property type="entry name" value="NTP-PPase_COG4997"/>
    <property type="match status" value="1"/>
</dbReference>
<dbReference type="SUPFAM" id="SSF101386">
    <property type="entry name" value="all-alpha NTP pyrophosphatases"/>
    <property type="match status" value="1"/>
</dbReference>
<proteinExistence type="predicted"/>
<dbReference type="InterPro" id="IPR021130">
    <property type="entry name" value="PRib-ATP_PPHydrolase-like"/>
</dbReference>
<name>A0A1B2DDJ5_9BACL</name>
<dbReference type="EMBL" id="CP016808">
    <property type="protein sequence ID" value="ANY65765.1"/>
    <property type="molecule type" value="Genomic_DNA"/>
</dbReference>
<dbReference type="Pfam" id="PF01503">
    <property type="entry name" value="PRA-PH"/>
    <property type="match status" value="1"/>
</dbReference>
<dbReference type="Gene3D" id="1.10.3420.10">
    <property type="entry name" value="putative ntp pyrophosphohydrolase like domain"/>
    <property type="match status" value="1"/>
</dbReference>
<accession>A0A1B2DDJ5</accession>
<organism evidence="1">
    <name type="scientific">Paenibacillus sp. BIHB 4019</name>
    <dbReference type="NCBI Taxonomy" id="1870819"/>
    <lineage>
        <taxon>Bacteria</taxon>
        <taxon>Bacillati</taxon>
        <taxon>Bacillota</taxon>
        <taxon>Bacilli</taxon>
        <taxon>Bacillales</taxon>
        <taxon>Paenibacillaceae</taxon>
        <taxon>Paenibacillus</taxon>
    </lineage>
</organism>
<evidence type="ECO:0008006" key="2">
    <source>
        <dbReference type="Google" id="ProtNLM"/>
    </source>
</evidence>